<evidence type="ECO:0000313" key="2">
    <source>
        <dbReference type="Proteomes" id="UP000824890"/>
    </source>
</evidence>
<proteinExistence type="predicted"/>
<organism evidence="1 2">
    <name type="scientific">Brassica napus</name>
    <name type="common">Rape</name>
    <dbReference type="NCBI Taxonomy" id="3708"/>
    <lineage>
        <taxon>Eukaryota</taxon>
        <taxon>Viridiplantae</taxon>
        <taxon>Streptophyta</taxon>
        <taxon>Embryophyta</taxon>
        <taxon>Tracheophyta</taxon>
        <taxon>Spermatophyta</taxon>
        <taxon>Magnoliopsida</taxon>
        <taxon>eudicotyledons</taxon>
        <taxon>Gunneridae</taxon>
        <taxon>Pentapetalae</taxon>
        <taxon>rosids</taxon>
        <taxon>malvids</taxon>
        <taxon>Brassicales</taxon>
        <taxon>Brassicaceae</taxon>
        <taxon>Brassiceae</taxon>
        <taxon>Brassica</taxon>
    </lineage>
</organism>
<dbReference type="Proteomes" id="UP000824890">
    <property type="component" value="Unassembled WGS sequence"/>
</dbReference>
<keyword evidence="2" id="KW-1185">Reference proteome</keyword>
<evidence type="ECO:0000313" key="1">
    <source>
        <dbReference type="EMBL" id="KAH0934932.1"/>
    </source>
</evidence>
<sequence length="82" mass="9701">LEEDYESFANMVSSVSFSVLSVSVQRIIKWDPLNYKTQISLALFLRTYTQLLWWRQPIMIPFQSKEALIDEQIRSVQANFQN</sequence>
<name>A0ABQ8DZZ0_BRANA</name>
<dbReference type="EMBL" id="JAGKQM010000003">
    <property type="protein sequence ID" value="KAH0934932.1"/>
    <property type="molecule type" value="Genomic_DNA"/>
</dbReference>
<reference evidence="1 2" key="1">
    <citation type="submission" date="2021-05" db="EMBL/GenBank/DDBJ databases">
        <title>Genome Assembly of Synthetic Allotetraploid Brassica napus Reveals Homoeologous Exchanges between Subgenomes.</title>
        <authorList>
            <person name="Davis J.T."/>
        </authorList>
    </citation>
    <scope>NUCLEOTIDE SEQUENCE [LARGE SCALE GENOMIC DNA]</scope>
    <source>
        <strain evidence="2">cv. Da-Ae</strain>
        <tissue evidence="1">Seedling</tissue>
    </source>
</reference>
<accession>A0ABQ8DZZ0</accession>
<protein>
    <submittedName>
        <fullName evidence="1">Uncharacterized protein</fullName>
    </submittedName>
</protein>
<gene>
    <name evidence="1" type="ORF">HID58_012049</name>
</gene>
<feature type="non-terminal residue" evidence="1">
    <location>
        <position position="1"/>
    </location>
</feature>
<comment type="caution">
    <text evidence="1">The sequence shown here is derived from an EMBL/GenBank/DDBJ whole genome shotgun (WGS) entry which is preliminary data.</text>
</comment>